<evidence type="ECO:0000313" key="1">
    <source>
        <dbReference type="EMBL" id="MCQ6957090.1"/>
    </source>
</evidence>
<accession>A0ABT1SXL2</accession>
<name>A0ABT1SXL2_9SPHI</name>
<keyword evidence="2" id="KW-1185">Reference proteome</keyword>
<dbReference type="Proteomes" id="UP001204376">
    <property type="component" value="Unassembled WGS sequence"/>
</dbReference>
<organism evidence="1 2">
    <name type="scientific">Mucilaginibacter aquariorum</name>
    <dbReference type="NCBI Taxonomy" id="2967225"/>
    <lineage>
        <taxon>Bacteria</taxon>
        <taxon>Pseudomonadati</taxon>
        <taxon>Bacteroidota</taxon>
        <taxon>Sphingobacteriia</taxon>
        <taxon>Sphingobacteriales</taxon>
        <taxon>Sphingobacteriaceae</taxon>
        <taxon>Mucilaginibacter</taxon>
    </lineage>
</organism>
<comment type="caution">
    <text evidence="1">The sequence shown here is derived from an EMBL/GenBank/DDBJ whole genome shotgun (WGS) entry which is preliminary data.</text>
</comment>
<dbReference type="EMBL" id="JANHOH010000001">
    <property type="protein sequence ID" value="MCQ6957090.1"/>
    <property type="molecule type" value="Genomic_DNA"/>
</dbReference>
<protein>
    <submittedName>
        <fullName evidence="1">Uncharacterized protein</fullName>
    </submittedName>
</protein>
<gene>
    <name evidence="1" type="ORF">NPE20_03940</name>
</gene>
<dbReference type="RefSeq" id="WP_256537299.1">
    <property type="nucleotide sequence ID" value="NZ_JANHOH010000001.1"/>
</dbReference>
<sequence>MENLKEIEHLRLFMAEAVEMLEDIKHKFGLFEKQRYHKFKSALDDFNKLSNQPVLDD</sequence>
<proteinExistence type="predicted"/>
<evidence type="ECO:0000313" key="2">
    <source>
        <dbReference type="Proteomes" id="UP001204376"/>
    </source>
</evidence>
<reference evidence="1 2" key="1">
    <citation type="submission" date="2022-07" db="EMBL/GenBank/DDBJ databases">
        <title>Mucilaginibacter sp. JC4.</title>
        <authorList>
            <person name="Le V."/>
            <person name="Ko S.-R."/>
            <person name="Ahn C.-Y."/>
            <person name="Oh H.-M."/>
        </authorList>
    </citation>
    <scope>NUCLEOTIDE SEQUENCE [LARGE SCALE GENOMIC DNA]</scope>
    <source>
        <strain evidence="1 2">JC4</strain>
    </source>
</reference>